<sequence>MVFFLSPSHCLVAFLLLVVSLLVGPVLSQSAIMGADPPYVHQDVHLGLPEHDHRNGCLFGQTNHHHDQGQKESSVLPIEPRWRHYDHLLRDTVLINEDGTWARIGRWVVGQEDWEQTLRFDDGPPSPPMDETATYNIRAHLRSLLTLWSHSKKMRSTGEEREMWQRMLSVESPGIFVGLNRLAPYSVFPESLKLFKFNVD</sequence>
<protein>
    <submittedName>
        <fullName evidence="2">Uncharacterized protein</fullName>
    </submittedName>
</protein>
<feature type="chain" id="PRO_5041349490" evidence="1">
    <location>
        <begin position="29"/>
        <end position="200"/>
    </location>
</feature>
<evidence type="ECO:0000313" key="2">
    <source>
        <dbReference type="EMBL" id="KAJ3840960.1"/>
    </source>
</evidence>
<comment type="caution">
    <text evidence="2">The sequence shown here is derived from an EMBL/GenBank/DDBJ whole genome shotgun (WGS) entry which is preliminary data.</text>
</comment>
<organism evidence="2 3">
    <name type="scientific">Lentinula raphanica</name>
    <dbReference type="NCBI Taxonomy" id="153919"/>
    <lineage>
        <taxon>Eukaryota</taxon>
        <taxon>Fungi</taxon>
        <taxon>Dikarya</taxon>
        <taxon>Basidiomycota</taxon>
        <taxon>Agaricomycotina</taxon>
        <taxon>Agaricomycetes</taxon>
        <taxon>Agaricomycetidae</taxon>
        <taxon>Agaricales</taxon>
        <taxon>Marasmiineae</taxon>
        <taxon>Omphalotaceae</taxon>
        <taxon>Lentinula</taxon>
    </lineage>
</organism>
<accession>A0AA38UH36</accession>
<keyword evidence="1" id="KW-0732">Signal</keyword>
<dbReference type="AlphaFoldDB" id="A0AA38UH36"/>
<name>A0AA38UH36_9AGAR</name>
<proteinExistence type="predicted"/>
<dbReference type="Proteomes" id="UP001163846">
    <property type="component" value="Unassembled WGS sequence"/>
</dbReference>
<reference evidence="2" key="1">
    <citation type="submission" date="2022-08" db="EMBL/GenBank/DDBJ databases">
        <authorList>
            <consortium name="DOE Joint Genome Institute"/>
            <person name="Min B."/>
            <person name="Riley R."/>
            <person name="Sierra-Patev S."/>
            <person name="Naranjo-Ortiz M."/>
            <person name="Looney B."/>
            <person name="Konkel Z."/>
            <person name="Slot J.C."/>
            <person name="Sakamoto Y."/>
            <person name="Steenwyk J.L."/>
            <person name="Rokas A."/>
            <person name="Carro J."/>
            <person name="Camarero S."/>
            <person name="Ferreira P."/>
            <person name="Molpeceres G."/>
            <person name="Ruiz-Duenas F.J."/>
            <person name="Serrano A."/>
            <person name="Henrissat B."/>
            <person name="Drula E."/>
            <person name="Hughes K.W."/>
            <person name="Mata J.L."/>
            <person name="Ishikawa N.K."/>
            <person name="Vargas-Isla R."/>
            <person name="Ushijima S."/>
            <person name="Smith C.A."/>
            <person name="Ahrendt S."/>
            <person name="Andreopoulos W."/>
            <person name="He G."/>
            <person name="Labutti K."/>
            <person name="Lipzen A."/>
            <person name="Ng V."/>
            <person name="Sandor L."/>
            <person name="Barry K."/>
            <person name="Martinez A.T."/>
            <person name="Xiao Y."/>
            <person name="Gibbons J.G."/>
            <person name="Terashima K."/>
            <person name="Hibbett D.S."/>
            <person name="Grigoriev I.V."/>
        </authorList>
    </citation>
    <scope>NUCLEOTIDE SEQUENCE</scope>
    <source>
        <strain evidence="2">TFB9207</strain>
    </source>
</reference>
<dbReference type="EMBL" id="MU806057">
    <property type="protein sequence ID" value="KAJ3840960.1"/>
    <property type="molecule type" value="Genomic_DNA"/>
</dbReference>
<evidence type="ECO:0000256" key="1">
    <source>
        <dbReference type="SAM" id="SignalP"/>
    </source>
</evidence>
<feature type="signal peptide" evidence="1">
    <location>
        <begin position="1"/>
        <end position="28"/>
    </location>
</feature>
<evidence type="ECO:0000313" key="3">
    <source>
        <dbReference type="Proteomes" id="UP001163846"/>
    </source>
</evidence>
<keyword evidence="3" id="KW-1185">Reference proteome</keyword>
<gene>
    <name evidence="2" type="ORF">F5878DRAFT_639971</name>
</gene>